<dbReference type="HOGENOM" id="CLU_078758_2_0_0"/>
<dbReference type="InterPro" id="IPR000424">
    <property type="entry name" value="Primosome_PriB/ssb"/>
</dbReference>
<evidence type="ECO:0000313" key="5">
    <source>
        <dbReference type="Proteomes" id="UP000000263"/>
    </source>
</evidence>
<dbReference type="GO" id="GO:0009295">
    <property type="term" value="C:nucleoid"/>
    <property type="evidence" value="ECO:0007669"/>
    <property type="project" value="TreeGrafter"/>
</dbReference>
<dbReference type="EMBL" id="CP000804">
    <property type="protein sequence ID" value="ABU58136.1"/>
    <property type="molecule type" value="Genomic_DNA"/>
</dbReference>
<dbReference type="NCBIfam" id="TIGR00621">
    <property type="entry name" value="ssb"/>
    <property type="match status" value="1"/>
</dbReference>
<evidence type="ECO:0000256" key="2">
    <source>
        <dbReference type="HAMAP-Rule" id="MF_00984"/>
    </source>
</evidence>
<dbReference type="Proteomes" id="UP000000263">
    <property type="component" value="Chromosome"/>
</dbReference>
<dbReference type="STRING" id="383372.Rcas_2049"/>
<reference evidence="4 5" key="1">
    <citation type="submission" date="2007-08" db="EMBL/GenBank/DDBJ databases">
        <title>Complete sequence of Roseiflexus castenholzii DSM 13941.</title>
        <authorList>
            <consortium name="US DOE Joint Genome Institute"/>
            <person name="Copeland A."/>
            <person name="Lucas S."/>
            <person name="Lapidus A."/>
            <person name="Barry K."/>
            <person name="Glavina del Rio T."/>
            <person name="Dalin E."/>
            <person name="Tice H."/>
            <person name="Pitluck S."/>
            <person name="Thompson L.S."/>
            <person name="Brettin T."/>
            <person name="Bruce D."/>
            <person name="Detter J.C."/>
            <person name="Han C."/>
            <person name="Tapia R."/>
            <person name="Schmutz J."/>
            <person name="Larimer F."/>
            <person name="Land M."/>
            <person name="Hauser L."/>
            <person name="Kyrpides N."/>
            <person name="Mikhailova N."/>
            <person name="Bryant D.A."/>
            <person name="Hanada S."/>
            <person name="Tsukatani Y."/>
            <person name="Richardson P."/>
        </authorList>
    </citation>
    <scope>NUCLEOTIDE SEQUENCE [LARGE SCALE GENOMIC DNA]</scope>
    <source>
        <strain evidence="5">DSM 13941 / HLO8</strain>
    </source>
</reference>
<dbReference type="InterPro" id="IPR011344">
    <property type="entry name" value="ssDNA-bd"/>
</dbReference>
<gene>
    <name evidence="4" type="ordered locus">Rcas_2049</name>
</gene>
<dbReference type="GO" id="GO:0003697">
    <property type="term" value="F:single-stranded DNA binding"/>
    <property type="evidence" value="ECO:0007669"/>
    <property type="project" value="UniProtKB-UniRule"/>
</dbReference>
<dbReference type="KEGG" id="rca:Rcas_2049"/>
<evidence type="ECO:0000313" key="4">
    <source>
        <dbReference type="EMBL" id="ABU58136.1"/>
    </source>
</evidence>
<dbReference type="PANTHER" id="PTHR10302">
    <property type="entry name" value="SINGLE-STRANDED DNA-BINDING PROTEIN"/>
    <property type="match status" value="1"/>
</dbReference>
<keyword evidence="1 2" id="KW-0238">DNA-binding</keyword>
<evidence type="ECO:0000256" key="3">
    <source>
        <dbReference type="PIRNR" id="PIRNR002070"/>
    </source>
</evidence>
<accession>A7NKW6</accession>
<dbReference type="PROSITE" id="PS50935">
    <property type="entry name" value="SSB"/>
    <property type="match status" value="1"/>
</dbReference>
<organism evidence="4 5">
    <name type="scientific">Roseiflexus castenholzii (strain DSM 13941 / HLO8)</name>
    <dbReference type="NCBI Taxonomy" id="383372"/>
    <lineage>
        <taxon>Bacteria</taxon>
        <taxon>Bacillati</taxon>
        <taxon>Chloroflexota</taxon>
        <taxon>Chloroflexia</taxon>
        <taxon>Chloroflexales</taxon>
        <taxon>Roseiflexineae</taxon>
        <taxon>Roseiflexaceae</taxon>
        <taxon>Roseiflexus</taxon>
    </lineage>
</organism>
<dbReference type="PANTHER" id="PTHR10302:SF27">
    <property type="entry name" value="SINGLE-STRANDED DNA-BINDING PROTEIN"/>
    <property type="match status" value="1"/>
</dbReference>
<protein>
    <recommendedName>
        <fullName evidence="2 3">Single-stranded DNA-binding protein</fullName>
        <shortName evidence="2">SSB</shortName>
    </recommendedName>
</protein>
<proteinExistence type="inferred from homology"/>
<dbReference type="OrthoDB" id="9809878at2"/>
<evidence type="ECO:0000256" key="1">
    <source>
        <dbReference type="ARBA" id="ARBA00023125"/>
    </source>
</evidence>
<dbReference type="PIRSF" id="PIRSF002070">
    <property type="entry name" value="SSB"/>
    <property type="match status" value="1"/>
</dbReference>
<comment type="subunit">
    <text evidence="2">Homotetramer.</text>
</comment>
<dbReference type="CDD" id="cd04496">
    <property type="entry name" value="SSB_OBF"/>
    <property type="match status" value="1"/>
</dbReference>
<dbReference type="eggNOG" id="COG0629">
    <property type="taxonomic scope" value="Bacteria"/>
</dbReference>
<dbReference type="SUPFAM" id="SSF50249">
    <property type="entry name" value="Nucleic acid-binding proteins"/>
    <property type="match status" value="1"/>
</dbReference>
<dbReference type="Pfam" id="PF00436">
    <property type="entry name" value="SSB"/>
    <property type="match status" value="1"/>
</dbReference>
<dbReference type="InterPro" id="IPR012340">
    <property type="entry name" value="NA-bd_OB-fold"/>
</dbReference>
<name>A7NKW6_ROSCS</name>
<keyword evidence="5" id="KW-1185">Reference proteome</keyword>
<dbReference type="GO" id="GO:0006260">
    <property type="term" value="P:DNA replication"/>
    <property type="evidence" value="ECO:0007669"/>
    <property type="project" value="InterPro"/>
</dbReference>
<sequence length="138" mass="15755">MRQVRGTVNTVELIGWLGDVPEQRIFPSGARVCRFNVATKHFGARSENGEREIETDWTLIEAWDKLGDQCINSLHKGSRVRIVGSLRTQSWEDKETGLRRYKAFVRAEEVLFLDSKANANENEQDAIETSDEAEEVPF</sequence>
<dbReference type="AlphaFoldDB" id="A7NKW6"/>
<comment type="caution">
    <text evidence="2">Lacks conserved residue(s) required for the propagation of feature annotation.</text>
</comment>
<dbReference type="RefSeq" id="WP_012120560.1">
    <property type="nucleotide sequence ID" value="NC_009767.1"/>
</dbReference>
<dbReference type="Gene3D" id="2.40.50.140">
    <property type="entry name" value="Nucleic acid-binding proteins"/>
    <property type="match status" value="1"/>
</dbReference>
<dbReference type="HAMAP" id="MF_00984">
    <property type="entry name" value="SSB"/>
    <property type="match status" value="1"/>
</dbReference>